<dbReference type="PROSITE" id="PS50927">
    <property type="entry name" value="BULB_LECTIN"/>
    <property type="match status" value="1"/>
</dbReference>
<evidence type="ECO:0000256" key="6">
    <source>
        <dbReference type="ARBA" id="ARBA00022729"/>
    </source>
</evidence>
<comment type="subcellular location">
    <subcellularLocation>
        <location evidence="1">Membrane</location>
        <topology evidence="1">Single-pass type I membrane protein</topology>
    </subcellularLocation>
</comment>
<evidence type="ECO:0000313" key="25">
    <source>
        <dbReference type="Proteomes" id="UP000593564"/>
    </source>
</evidence>
<organism evidence="24 25">
    <name type="scientific">Camellia sinensis</name>
    <name type="common">Tea plant</name>
    <name type="synonym">Thea sinensis</name>
    <dbReference type="NCBI Taxonomy" id="4442"/>
    <lineage>
        <taxon>Eukaryota</taxon>
        <taxon>Viridiplantae</taxon>
        <taxon>Streptophyta</taxon>
        <taxon>Embryophyta</taxon>
        <taxon>Tracheophyta</taxon>
        <taxon>Spermatophyta</taxon>
        <taxon>Magnoliopsida</taxon>
        <taxon>eudicotyledons</taxon>
        <taxon>Gunneridae</taxon>
        <taxon>Pentapetalae</taxon>
        <taxon>asterids</taxon>
        <taxon>Ericales</taxon>
        <taxon>Theaceae</taxon>
        <taxon>Camellia</taxon>
    </lineage>
</organism>
<proteinExistence type="inferred from homology"/>
<dbReference type="Gene3D" id="1.10.510.10">
    <property type="entry name" value="Transferase(Phosphotransferase) domain 1"/>
    <property type="match status" value="1"/>
</dbReference>
<dbReference type="InterPro" id="IPR001480">
    <property type="entry name" value="Bulb-type_lectin_dom"/>
</dbReference>
<dbReference type="Gene3D" id="2.90.10.10">
    <property type="entry name" value="Bulb-type lectin domain"/>
    <property type="match status" value="1"/>
</dbReference>
<feature type="domain" description="Bulb-type lectin" evidence="22">
    <location>
        <begin position="6"/>
        <end position="123"/>
    </location>
</feature>
<name>A0A7J7FZ75_CAMSI</name>
<reference evidence="24 25" key="2">
    <citation type="submission" date="2020-07" db="EMBL/GenBank/DDBJ databases">
        <title>Genome assembly of wild tea tree DASZ reveals pedigree and selection history of tea varieties.</title>
        <authorList>
            <person name="Zhang W."/>
        </authorList>
    </citation>
    <scope>NUCLEOTIDE SEQUENCE [LARGE SCALE GENOMIC DNA]</scope>
    <source>
        <strain evidence="25">cv. G240</strain>
        <tissue evidence="24">Leaf</tissue>
    </source>
</reference>
<dbReference type="SMART" id="SM00108">
    <property type="entry name" value="B_lectin"/>
    <property type="match status" value="1"/>
</dbReference>
<dbReference type="Pfam" id="PF00069">
    <property type="entry name" value="Pkinase"/>
    <property type="match status" value="1"/>
</dbReference>
<evidence type="ECO:0000259" key="21">
    <source>
        <dbReference type="PROSITE" id="PS50011"/>
    </source>
</evidence>
<evidence type="ECO:0000256" key="3">
    <source>
        <dbReference type="ARBA" id="ARBA00022536"/>
    </source>
</evidence>
<evidence type="ECO:0000256" key="11">
    <source>
        <dbReference type="ARBA" id="ARBA00022989"/>
    </source>
</evidence>
<keyword evidence="25" id="KW-1185">Reference proteome</keyword>
<dbReference type="Proteomes" id="UP000593564">
    <property type="component" value="Unassembled WGS sequence"/>
</dbReference>
<dbReference type="SMART" id="SM00220">
    <property type="entry name" value="S_TKc"/>
    <property type="match status" value="1"/>
</dbReference>
<evidence type="ECO:0000256" key="9">
    <source>
        <dbReference type="ARBA" id="ARBA00022777"/>
    </source>
</evidence>
<keyword evidence="15" id="KW-0325">Glycoprotein</keyword>
<evidence type="ECO:0000256" key="1">
    <source>
        <dbReference type="ARBA" id="ARBA00004479"/>
    </source>
</evidence>
<feature type="compositionally biased region" description="Low complexity" evidence="20">
    <location>
        <begin position="7"/>
        <end position="21"/>
    </location>
</feature>
<dbReference type="InterPro" id="IPR000719">
    <property type="entry name" value="Prot_kinase_dom"/>
</dbReference>
<gene>
    <name evidence="24" type="ORF">HYC85_028447</name>
</gene>
<dbReference type="GO" id="GO:0030246">
    <property type="term" value="F:carbohydrate binding"/>
    <property type="evidence" value="ECO:0007669"/>
    <property type="project" value="UniProtKB-KW"/>
</dbReference>
<reference evidence="25" key="1">
    <citation type="journal article" date="2020" name="Nat. Commun.">
        <title>Genome assembly of wild tea tree DASZ reveals pedigree and selection history of tea varieties.</title>
        <authorList>
            <person name="Zhang W."/>
            <person name="Zhang Y."/>
            <person name="Qiu H."/>
            <person name="Guo Y."/>
            <person name="Wan H."/>
            <person name="Zhang X."/>
            <person name="Scossa F."/>
            <person name="Alseekh S."/>
            <person name="Zhang Q."/>
            <person name="Wang P."/>
            <person name="Xu L."/>
            <person name="Schmidt M.H."/>
            <person name="Jia X."/>
            <person name="Li D."/>
            <person name="Zhu A."/>
            <person name="Guo F."/>
            <person name="Chen W."/>
            <person name="Ni D."/>
            <person name="Usadel B."/>
            <person name="Fernie A.R."/>
            <person name="Wen W."/>
        </authorList>
    </citation>
    <scope>NUCLEOTIDE SEQUENCE [LARGE SCALE GENOMIC DNA]</scope>
    <source>
        <strain evidence="25">cv. G240</strain>
    </source>
</reference>
<dbReference type="PROSITE" id="PS50011">
    <property type="entry name" value="PROTEIN_KINASE_DOM"/>
    <property type="match status" value="1"/>
</dbReference>
<evidence type="ECO:0000256" key="14">
    <source>
        <dbReference type="ARBA" id="ARBA00023170"/>
    </source>
</evidence>
<keyword evidence="6" id="KW-0732">Signal</keyword>
<dbReference type="InterPro" id="IPR036426">
    <property type="entry name" value="Bulb-type_lectin_dom_sf"/>
</dbReference>
<evidence type="ECO:0000256" key="20">
    <source>
        <dbReference type="SAM" id="MobiDB-lite"/>
    </source>
</evidence>
<dbReference type="SUPFAM" id="SSF56112">
    <property type="entry name" value="Protein kinase-like (PK-like)"/>
    <property type="match status" value="1"/>
</dbReference>
<dbReference type="InterPro" id="IPR008271">
    <property type="entry name" value="Ser/Thr_kinase_AS"/>
</dbReference>
<dbReference type="PANTHER" id="PTHR47976">
    <property type="entry name" value="G-TYPE LECTIN S-RECEPTOR-LIKE SERINE/THREONINE-PROTEIN KINASE SD2-5"/>
    <property type="match status" value="1"/>
</dbReference>
<comment type="similarity">
    <text evidence="18">Belongs to the protein kinase superfamily. Ser/Thr protein kinase family.</text>
</comment>
<dbReference type="PROSITE" id="PS00107">
    <property type="entry name" value="PROTEIN_KINASE_ATP"/>
    <property type="match status" value="1"/>
</dbReference>
<feature type="region of interest" description="Disordered" evidence="20">
    <location>
        <begin position="1"/>
        <end position="21"/>
    </location>
</feature>
<evidence type="ECO:0000256" key="4">
    <source>
        <dbReference type="ARBA" id="ARBA00022679"/>
    </source>
</evidence>
<keyword evidence="14" id="KW-0675">Receptor</keyword>
<evidence type="ECO:0000256" key="12">
    <source>
        <dbReference type="ARBA" id="ARBA00023136"/>
    </source>
</evidence>
<dbReference type="GO" id="GO:0016020">
    <property type="term" value="C:membrane"/>
    <property type="evidence" value="ECO:0007669"/>
    <property type="project" value="UniProtKB-SubCell"/>
</dbReference>
<evidence type="ECO:0000256" key="17">
    <source>
        <dbReference type="ARBA" id="ARBA00048679"/>
    </source>
</evidence>
<evidence type="ECO:0000256" key="19">
    <source>
        <dbReference type="PROSITE-ProRule" id="PRU10141"/>
    </source>
</evidence>
<keyword evidence="3" id="KW-0245">EGF-like domain</keyword>
<dbReference type="FunFam" id="2.90.10.10:FF:000026">
    <property type="entry name" value="Serine/threonine-protein kinase"/>
    <property type="match status" value="1"/>
</dbReference>
<evidence type="ECO:0000256" key="10">
    <source>
        <dbReference type="ARBA" id="ARBA00022840"/>
    </source>
</evidence>
<evidence type="ECO:0000256" key="16">
    <source>
        <dbReference type="ARBA" id="ARBA00047899"/>
    </source>
</evidence>
<evidence type="ECO:0000256" key="13">
    <source>
        <dbReference type="ARBA" id="ARBA00023157"/>
    </source>
</evidence>
<keyword evidence="4 18" id="KW-0808">Transferase</keyword>
<dbReference type="CDD" id="cd14066">
    <property type="entry name" value="STKc_IRAK"/>
    <property type="match status" value="1"/>
</dbReference>
<feature type="binding site" evidence="19">
    <location>
        <position position="520"/>
    </location>
    <ligand>
        <name>ATP</name>
        <dbReference type="ChEBI" id="CHEBI:30616"/>
    </ligand>
</feature>
<comment type="catalytic activity">
    <reaction evidence="17 18">
        <text>L-seryl-[protein] + ATP = O-phospho-L-seryl-[protein] + ADP + H(+)</text>
        <dbReference type="Rhea" id="RHEA:17989"/>
        <dbReference type="Rhea" id="RHEA-COMP:9863"/>
        <dbReference type="Rhea" id="RHEA-COMP:11604"/>
        <dbReference type="ChEBI" id="CHEBI:15378"/>
        <dbReference type="ChEBI" id="CHEBI:29999"/>
        <dbReference type="ChEBI" id="CHEBI:30616"/>
        <dbReference type="ChEBI" id="CHEBI:83421"/>
        <dbReference type="ChEBI" id="CHEBI:456216"/>
        <dbReference type="EC" id="2.7.11.1"/>
    </reaction>
</comment>
<keyword evidence="5" id="KW-0812">Transmembrane</keyword>
<dbReference type="Gene3D" id="2.90.10.30">
    <property type="match status" value="1"/>
</dbReference>
<keyword evidence="8 18" id="KW-0547">Nucleotide-binding</keyword>
<dbReference type="InterPro" id="IPR000858">
    <property type="entry name" value="S_locus_glycoprot_dom"/>
</dbReference>
<dbReference type="InterPro" id="IPR051343">
    <property type="entry name" value="G-type_lectin_kinases/EP1-like"/>
</dbReference>
<dbReference type="FunFam" id="3.30.200.20:FF:000059">
    <property type="entry name" value="S-receptor-like serine/threonine-protein kinase"/>
    <property type="match status" value="1"/>
</dbReference>
<comment type="catalytic activity">
    <reaction evidence="16 18">
        <text>L-threonyl-[protein] + ATP = O-phospho-L-threonyl-[protein] + ADP + H(+)</text>
        <dbReference type="Rhea" id="RHEA:46608"/>
        <dbReference type="Rhea" id="RHEA-COMP:11060"/>
        <dbReference type="Rhea" id="RHEA-COMP:11605"/>
        <dbReference type="ChEBI" id="CHEBI:15378"/>
        <dbReference type="ChEBI" id="CHEBI:30013"/>
        <dbReference type="ChEBI" id="CHEBI:30616"/>
        <dbReference type="ChEBI" id="CHEBI:61977"/>
        <dbReference type="ChEBI" id="CHEBI:456216"/>
        <dbReference type="EC" id="2.7.11.1"/>
    </reaction>
</comment>
<dbReference type="AlphaFoldDB" id="A0A7J7FZ75"/>
<dbReference type="InterPro" id="IPR003609">
    <property type="entry name" value="Pan_app"/>
</dbReference>
<keyword evidence="10 18" id="KW-0067">ATP-binding</keyword>
<keyword evidence="12" id="KW-0472">Membrane</keyword>
<keyword evidence="7" id="KW-0430">Lectin</keyword>
<evidence type="ECO:0000256" key="2">
    <source>
        <dbReference type="ARBA" id="ARBA00022527"/>
    </source>
</evidence>
<dbReference type="FunFam" id="2.90.10.30:FF:000001">
    <property type="entry name" value="Serine/threonine-protein kinase"/>
    <property type="match status" value="1"/>
</dbReference>
<keyword evidence="13" id="KW-1015">Disulfide bond</keyword>
<dbReference type="FunFam" id="1.10.510.10:FF:000237">
    <property type="entry name" value="G-type lectin S-receptor-like serine/threonine-protein kinase"/>
    <property type="match status" value="1"/>
</dbReference>
<dbReference type="EC" id="2.7.11.1" evidence="18"/>
<protein>
    <recommendedName>
        <fullName evidence="18">Receptor-like serine/threonine-protein kinase</fullName>
        <ecNumber evidence="18">2.7.11.1</ecNumber>
    </recommendedName>
</protein>
<dbReference type="InterPro" id="IPR011009">
    <property type="entry name" value="Kinase-like_dom_sf"/>
</dbReference>
<evidence type="ECO:0000256" key="18">
    <source>
        <dbReference type="PIRNR" id="PIRNR000641"/>
    </source>
</evidence>
<dbReference type="EMBL" id="JACBKZ010000014">
    <property type="protein sequence ID" value="KAF5932276.1"/>
    <property type="molecule type" value="Genomic_DNA"/>
</dbReference>
<dbReference type="Pfam" id="PF01453">
    <property type="entry name" value="B_lectin"/>
    <property type="match status" value="1"/>
</dbReference>
<evidence type="ECO:0000259" key="22">
    <source>
        <dbReference type="PROSITE" id="PS50927"/>
    </source>
</evidence>
<evidence type="ECO:0000313" key="24">
    <source>
        <dbReference type="EMBL" id="KAF5932276.1"/>
    </source>
</evidence>
<comment type="caution">
    <text evidence="24">The sequence shown here is derived from an EMBL/GenBank/DDBJ whole genome shotgun (WGS) entry which is preliminary data.</text>
</comment>
<dbReference type="GO" id="GO:0004674">
    <property type="term" value="F:protein serine/threonine kinase activity"/>
    <property type="evidence" value="ECO:0007669"/>
    <property type="project" value="UniProtKB-KW"/>
</dbReference>
<keyword evidence="11" id="KW-1133">Transmembrane helix</keyword>
<dbReference type="Pfam" id="PF00954">
    <property type="entry name" value="S_locus_glycop"/>
    <property type="match status" value="1"/>
</dbReference>
<keyword evidence="2 18" id="KW-0723">Serine/threonine-protein kinase</keyword>
<dbReference type="PROSITE" id="PS50948">
    <property type="entry name" value="PAN"/>
    <property type="match status" value="1"/>
</dbReference>
<evidence type="ECO:0000259" key="23">
    <source>
        <dbReference type="PROSITE" id="PS50948"/>
    </source>
</evidence>
<keyword evidence="9 18" id="KW-0418">Kinase</keyword>
<sequence>MVINLGSSVSPTSSTPPTSWPSSSGLFAFGFYTQDTGFKVGIWLVLNRTKTVVWTTNRDDPPITSINSTLELTRNGKLVLKKEHGKEKLIANTTGSAASASMLDSGNFDLYDTDSRVIWESFNFPTDTILGGQTLAMGGTLISSLSDTQYSTGRYKLSMQADGNLVLYPLNTADRGLDAYWASNTWGEVPKYLSLYLNQSAGTLDIINSTSLRIIKSFNPESSYNNNKTIIYRATLDFDGVLRLYSHLLDETTNDFKFQIDWKAPENPCEVKGYCGLNSFCTLDDNKPYCRCIPGTDFVDPNKLSLGCDTNFSRKGCETGIENDTTSFNITTMENIEWGDLPYAQESQMSIEDCEKSCLEDCYCEAADYSLDDRYCKKQSLPLMYVRRNVVGASSKLTAIFKVRIIKSEKPTLAPTPTLILVKSRKEVMLILLVTMSLLTSSCAALSISGTYIYKFRVLKYKRLLQYGNLSITEELTLHLFSYSELREATNGFKEELGKGSFGAVYKGTLCRGKRLIAVKRLQKVLEEGKREFQAEMRAIGRKHHRNLVQLLGYCIEGSKRLLVYEYMSNGSLADLLFKSKRRPDWNERIRIALNVARGILYLHEECETPIIHCDIKPQNILMDEFWNAKISDFGLAKFLMPDQTRTFTGVRGTRGYVAPEWQRNNPISVKADVYSYGIVLLEIVCCRRNLEVNVSTPEEVVLSGWVYRCFAGRELNKLIVVGDEEVDMKTLENMVKVGLWCIQDEPPLRPSMKSVVLMLEGITDISIPPCPTTY</sequence>
<dbReference type="InterPro" id="IPR024171">
    <property type="entry name" value="SRK-like_kinase"/>
</dbReference>
<dbReference type="SUPFAM" id="SSF51110">
    <property type="entry name" value="alpha-D-mannose-specific plant lectins"/>
    <property type="match status" value="2"/>
</dbReference>
<accession>A0A7J7FZ75</accession>
<dbReference type="PANTHER" id="PTHR47976:SF27">
    <property type="entry name" value="RECEPTOR-LIKE SERINE_THREONINE-PROTEIN KINASE"/>
    <property type="match status" value="1"/>
</dbReference>
<dbReference type="PIRSF" id="PIRSF000641">
    <property type="entry name" value="SRK"/>
    <property type="match status" value="1"/>
</dbReference>
<dbReference type="GO" id="GO:0048544">
    <property type="term" value="P:recognition of pollen"/>
    <property type="evidence" value="ECO:0007669"/>
    <property type="project" value="InterPro"/>
</dbReference>
<feature type="domain" description="Apple" evidence="23">
    <location>
        <begin position="317"/>
        <end position="390"/>
    </location>
</feature>
<dbReference type="Gene3D" id="3.30.200.20">
    <property type="entry name" value="Phosphorylase Kinase, domain 1"/>
    <property type="match status" value="1"/>
</dbReference>
<evidence type="ECO:0000256" key="15">
    <source>
        <dbReference type="ARBA" id="ARBA00023180"/>
    </source>
</evidence>
<dbReference type="PROSITE" id="PS00108">
    <property type="entry name" value="PROTEIN_KINASE_ST"/>
    <property type="match status" value="1"/>
</dbReference>
<feature type="domain" description="Protein kinase" evidence="21">
    <location>
        <begin position="491"/>
        <end position="763"/>
    </location>
</feature>
<evidence type="ECO:0000256" key="8">
    <source>
        <dbReference type="ARBA" id="ARBA00022741"/>
    </source>
</evidence>
<evidence type="ECO:0000256" key="7">
    <source>
        <dbReference type="ARBA" id="ARBA00022734"/>
    </source>
</evidence>
<dbReference type="GO" id="GO:0005524">
    <property type="term" value="F:ATP binding"/>
    <property type="evidence" value="ECO:0007669"/>
    <property type="project" value="UniProtKB-UniRule"/>
</dbReference>
<dbReference type="InterPro" id="IPR017441">
    <property type="entry name" value="Protein_kinase_ATP_BS"/>
</dbReference>
<evidence type="ECO:0000256" key="5">
    <source>
        <dbReference type="ARBA" id="ARBA00022692"/>
    </source>
</evidence>